<dbReference type="Proteomes" id="UP000297626">
    <property type="component" value="Unassembled WGS sequence"/>
</dbReference>
<keyword evidence="2" id="KW-1185">Reference proteome</keyword>
<dbReference type="EMBL" id="SOHN01000016">
    <property type="protein sequence ID" value="TFD85948.1"/>
    <property type="molecule type" value="Genomic_DNA"/>
</dbReference>
<proteinExistence type="predicted"/>
<name>A0A4R9BK29_9MICO</name>
<evidence type="ECO:0000313" key="2">
    <source>
        <dbReference type="Proteomes" id="UP000297626"/>
    </source>
</evidence>
<dbReference type="AlphaFoldDB" id="A0A4R9BK29"/>
<accession>A0A4R9BK29</accession>
<gene>
    <name evidence="1" type="ORF">E3T51_12365</name>
</gene>
<dbReference type="RefSeq" id="WP_134361660.1">
    <property type="nucleotide sequence ID" value="NZ_SOHN01000016.1"/>
</dbReference>
<evidence type="ECO:0000313" key="1">
    <source>
        <dbReference type="EMBL" id="TFD85948.1"/>
    </source>
</evidence>
<reference evidence="1 2" key="1">
    <citation type="submission" date="2019-03" db="EMBL/GenBank/DDBJ databases">
        <title>Genomics of glacier-inhabiting Cryobacterium strains.</title>
        <authorList>
            <person name="Liu Q."/>
            <person name="Xin Y.-H."/>
        </authorList>
    </citation>
    <scope>NUCLEOTIDE SEQUENCE [LARGE SCALE GENOMIC DNA]</scope>
    <source>
        <strain evidence="1 2">Sr54</strain>
    </source>
</reference>
<protein>
    <submittedName>
        <fullName evidence="1">Uncharacterized protein</fullName>
    </submittedName>
</protein>
<sequence length="63" mass="6393">MNADREGVRAWLEASCLAQGVPLLVTDAGVIAQVGALMSGRDAAGAPRSGDRSARVLTAATLQ</sequence>
<comment type="caution">
    <text evidence="1">The sequence shown here is derived from an EMBL/GenBank/DDBJ whole genome shotgun (WGS) entry which is preliminary data.</text>
</comment>
<organism evidence="1 2">
    <name type="scientific">Cryobacterium serini</name>
    <dbReference type="NCBI Taxonomy" id="1259201"/>
    <lineage>
        <taxon>Bacteria</taxon>
        <taxon>Bacillati</taxon>
        <taxon>Actinomycetota</taxon>
        <taxon>Actinomycetes</taxon>
        <taxon>Micrococcales</taxon>
        <taxon>Microbacteriaceae</taxon>
        <taxon>Cryobacterium</taxon>
    </lineage>
</organism>